<dbReference type="AlphaFoldDB" id="A0A645H3E3"/>
<reference evidence="1" key="1">
    <citation type="submission" date="2019-08" db="EMBL/GenBank/DDBJ databases">
        <authorList>
            <person name="Kucharzyk K."/>
            <person name="Murdoch R.W."/>
            <person name="Higgins S."/>
            <person name="Loffler F."/>
        </authorList>
    </citation>
    <scope>NUCLEOTIDE SEQUENCE</scope>
</reference>
<keyword evidence="1" id="KW-0808">Transferase</keyword>
<sequence>MRQIEAELADETSLRHAIYHELSRLIVIRRNNKAFHPDSDFQINSITPAVMQIKRTAETGEEITGLFNVSGHTQTIRIDIENGVDLIGGKTISGKELTLYAWQVMWVK</sequence>
<gene>
    <name evidence="1" type="primary">ycjM</name>
    <name evidence="1" type="ORF">SDC9_180489</name>
</gene>
<organism evidence="1">
    <name type="scientific">bioreactor metagenome</name>
    <dbReference type="NCBI Taxonomy" id="1076179"/>
    <lineage>
        <taxon>unclassified sequences</taxon>
        <taxon>metagenomes</taxon>
        <taxon>ecological metagenomes</taxon>
    </lineage>
</organism>
<dbReference type="GO" id="GO:0016757">
    <property type="term" value="F:glycosyltransferase activity"/>
    <property type="evidence" value="ECO:0007669"/>
    <property type="project" value="UniProtKB-KW"/>
</dbReference>
<name>A0A645H3E3_9ZZZZ</name>
<proteinExistence type="predicted"/>
<dbReference type="EC" id="2.4.1.-" evidence="1"/>
<dbReference type="EMBL" id="VSSQ01085301">
    <property type="protein sequence ID" value="MPN33006.1"/>
    <property type="molecule type" value="Genomic_DNA"/>
</dbReference>
<accession>A0A645H3E3</accession>
<evidence type="ECO:0000313" key="1">
    <source>
        <dbReference type="EMBL" id="MPN33006.1"/>
    </source>
</evidence>
<keyword evidence="1" id="KW-0328">Glycosyltransferase</keyword>
<protein>
    <submittedName>
        <fullName evidence="1">Glucosylglycerate phosphorylase</fullName>
        <ecNumber evidence="1">2.4.1.-</ecNumber>
    </submittedName>
</protein>
<comment type="caution">
    <text evidence="1">The sequence shown here is derived from an EMBL/GenBank/DDBJ whole genome shotgun (WGS) entry which is preliminary data.</text>
</comment>